<organism evidence="2 3">
    <name type="scientific">Legionella londiniensis</name>
    <dbReference type="NCBI Taxonomy" id="45068"/>
    <lineage>
        <taxon>Bacteria</taxon>
        <taxon>Pseudomonadati</taxon>
        <taxon>Pseudomonadota</taxon>
        <taxon>Gammaproteobacteria</taxon>
        <taxon>Legionellales</taxon>
        <taxon>Legionellaceae</taxon>
        <taxon>Legionella</taxon>
    </lineage>
</organism>
<dbReference type="Proteomes" id="UP000054997">
    <property type="component" value="Unassembled WGS sequence"/>
</dbReference>
<dbReference type="STRING" id="45068.Llon_1647"/>
<dbReference type="Gene3D" id="3.20.20.30">
    <property type="entry name" value="Luciferase-like domain"/>
    <property type="match status" value="1"/>
</dbReference>
<dbReference type="PATRIC" id="fig|45068.5.peg.1784"/>
<dbReference type="Pfam" id="PF00296">
    <property type="entry name" value="Bac_luciferase"/>
    <property type="match status" value="1"/>
</dbReference>
<comment type="caution">
    <text evidence="2">The sequence shown here is derived from an EMBL/GenBank/DDBJ whole genome shotgun (WGS) entry which is preliminary data.</text>
</comment>
<gene>
    <name evidence="2" type="ORF">Llon_1647</name>
</gene>
<evidence type="ECO:0000259" key="1">
    <source>
        <dbReference type="Pfam" id="PF00296"/>
    </source>
</evidence>
<dbReference type="PANTHER" id="PTHR30137:SF6">
    <property type="entry name" value="LUCIFERASE-LIKE MONOOXYGENASE"/>
    <property type="match status" value="1"/>
</dbReference>
<dbReference type="InterPro" id="IPR050766">
    <property type="entry name" value="Bact_Lucif_Oxidored"/>
</dbReference>
<reference evidence="2 3" key="1">
    <citation type="submission" date="2015-11" db="EMBL/GenBank/DDBJ databases">
        <title>Genomic analysis of 38 Legionella species identifies large and diverse effector repertoires.</title>
        <authorList>
            <person name="Burstein D."/>
            <person name="Amaro F."/>
            <person name="Zusman T."/>
            <person name="Lifshitz Z."/>
            <person name="Cohen O."/>
            <person name="Gilbert J.A."/>
            <person name="Pupko T."/>
            <person name="Shuman H.A."/>
            <person name="Segal G."/>
        </authorList>
    </citation>
    <scope>NUCLEOTIDE SEQUENCE [LARGE SCALE GENOMIC DNA]</scope>
    <source>
        <strain evidence="2 3">ATCC 49505</strain>
    </source>
</reference>
<keyword evidence="3" id="KW-1185">Reference proteome</keyword>
<dbReference type="PANTHER" id="PTHR30137">
    <property type="entry name" value="LUCIFERASE-LIKE MONOOXYGENASE"/>
    <property type="match status" value="1"/>
</dbReference>
<dbReference type="GO" id="GO:0005829">
    <property type="term" value="C:cytosol"/>
    <property type="evidence" value="ECO:0007669"/>
    <property type="project" value="TreeGrafter"/>
</dbReference>
<proteinExistence type="predicted"/>
<dbReference type="InterPro" id="IPR011251">
    <property type="entry name" value="Luciferase-like_dom"/>
</dbReference>
<dbReference type="GO" id="GO:0016705">
    <property type="term" value="F:oxidoreductase activity, acting on paired donors, with incorporation or reduction of molecular oxygen"/>
    <property type="evidence" value="ECO:0007669"/>
    <property type="project" value="InterPro"/>
</dbReference>
<protein>
    <submittedName>
        <fullName evidence="2">Luciferase-like monooxygenase</fullName>
    </submittedName>
</protein>
<name>A0A0W0VK31_9GAMM</name>
<accession>A0A0W0VK31</accession>
<dbReference type="SUPFAM" id="SSF51679">
    <property type="entry name" value="Bacterial luciferase-like"/>
    <property type="match status" value="1"/>
</dbReference>
<dbReference type="InterPro" id="IPR036661">
    <property type="entry name" value="Luciferase-like_sf"/>
</dbReference>
<feature type="domain" description="Luciferase-like" evidence="1">
    <location>
        <begin position="1"/>
        <end position="310"/>
    </location>
</feature>
<keyword evidence="2" id="KW-0560">Oxidoreductase</keyword>
<evidence type="ECO:0000313" key="3">
    <source>
        <dbReference type="Proteomes" id="UP000054997"/>
    </source>
</evidence>
<dbReference type="RefSeq" id="WP_058529643.1">
    <property type="nucleotide sequence ID" value="NZ_CAAAHZ010000028.1"/>
</dbReference>
<sequence length="350" mass="39331">MEYGLSFLPDIAEDAYSAVEYFQSALMLSKFADEAGFKTIKMTEHYLHSYGGYCPSPLMFLASVAAITTNIRLMTGCILPVFHHPIQIAANTAMLDALSNGRLDIGFARAYLPYEFSAFEIDMDESREKYQDTISAVKKLWTETNVSIESKFFSFTKANSLPKPTQYPHPPLWGAAVNSRQSFAWLGEQGFNLLVTPPLTGLEDLIVKLDIYREAFIPNDVNKKPKIALSLPLLISENQNDAECEGDRYLAEYIRVWADAADSWNNNTSTNYPGYSGMSYALRQNTPEHMRASTQAVIGTPESVIEKIKYITTLTEVDQILWQIDFGGQKLKSMMNTLSLFINNVLSNLK</sequence>
<dbReference type="GO" id="GO:0004497">
    <property type="term" value="F:monooxygenase activity"/>
    <property type="evidence" value="ECO:0007669"/>
    <property type="project" value="UniProtKB-KW"/>
</dbReference>
<dbReference type="AlphaFoldDB" id="A0A0W0VK31"/>
<keyword evidence="2" id="KW-0503">Monooxygenase</keyword>
<dbReference type="OrthoDB" id="7903015at2"/>
<evidence type="ECO:0000313" key="2">
    <source>
        <dbReference type="EMBL" id="KTD20455.1"/>
    </source>
</evidence>
<dbReference type="EMBL" id="LNYK01000024">
    <property type="protein sequence ID" value="KTD20455.1"/>
    <property type="molecule type" value="Genomic_DNA"/>
</dbReference>